<sequence>MLPVAELPQMPALMPRVLFAETRRVVVIPQIGSVPEAALLNPIGTLPPSATRSRAPSTC</sequence>
<reference evidence="1 2" key="1">
    <citation type="submission" date="2018-05" db="EMBL/GenBank/DDBJ databases">
        <title>Genomic Encyclopedia of Type Strains, Phase IV (KMG-IV): sequencing the most valuable type-strain genomes for metagenomic binning, comparative biology and taxonomic classification.</title>
        <authorList>
            <person name="Goeker M."/>
        </authorList>
    </citation>
    <scope>NUCLEOTIDE SEQUENCE [LARGE SCALE GENOMIC DNA]</scope>
    <source>
        <strain evidence="1 2">DSM 16097</strain>
    </source>
</reference>
<proteinExistence type="predicted"/>
<gene>
    <name evidence="1" type="ORF">C7455_107162</name>
</gene>
<evidence type="ECO:0000313" key="1">
    <source>
        <dbReference type="EMBL" id="PWK59617.1"/>
    </source>
</evidence>
<name>A0A316GHH0_9RHOB</name>
<dbReference type="AlphaFoldDB" id="A0A316GHH0"/>
<comment type="caution">
    <text evidence="1">The sequence shown here is derived from an EMBL/GenBank/DDBJ whole genome shotgun (WGS) entry which is preliminary data.</text>
</comment>
<dbReference type="EMBL" id="QGGW01000007">
    <property type="protein sequence ID" value="PWK59617.1"/>
    <property type="molecule type" value="Genomic_DNA"/>
</dbReference>
<protein>
    <submittedName>
        <fullName evidence="1">Uncharacterized protein</fullName>
    </submittedName>
</protein>
<accession>A0A316GHH0</accession>
<organism evidence="1 2">
    <name type="scientific">Roseicyclus mahoneyensis</name>
    <dbReference type="NCBI Taxonomy" id="164332"/>
    <lineage>
        <taxon>Bacteria</taxon>
        <taxon>Pseudomonadati</taxon>
        <taxon>Pseudomonadota</taxon>
        <taxon>Alphaproteobacteria</taxon>
        <taxon>Rhodobacterales</taxon>
        <taxon>Roseobacteraceae</taxon>
        <taxon>Roseicyclus</taxon>
    </lineage>
</organism>
<dbReference type="Proteomes" id="UP000245708">
    <property type="component" value="Unassembled WGS sequence"/>
</dbReference>
<keyword evidence="2" id="KW-1185">Reference proteome</keyword>
<evidence type="ECO:0000313" key="2">
    <source>
        <dbReference type="Proteomes" id="UP000245708"/>
    </source>
</evidence>